<protein>
    <submittedName>
        <fullName evidence="1">Tandem-95 repeat protein</fullName>
    </submittedName>
</protein>
<dbReference type="Gene3D" id="2.60.40.2810">
    <property type="match status" value="1"/>
</dbReference>
<name>A0A0C1Y3V6_9CYAN</name>
<comment type="caution">
    <text evidence="1">The sequence shown here is derived from an EMBL/GenBank/DDBJ whole genome shotgun (WGS) entry which is preliminary data.</text>
</comment>
<dbReference type="PANTHER" id="PTHR45739">
    <property type="entry name" value="MATRIX PROTEIN, PUTATIVE-RELATED"/>
    <property type="match status" value="1"/>
</dbReference>
<dbReference type="PROSITE" id="PS51854">
    <property type="entry name" value="CSPG"/>
    <property type="match status" value="5"/>
</dbReference>
<dbReference type="GO" id="GO:0007156">
    <property type="term" value="P:homophilic cell adhesion via plasma membrane adhesion molecules"/>
    <property type="evidence" value="ECO:0007669"/>
    <property type="project" value="InterPro"/>
</dbReference>
<dbReference type="GO" id="GO:0009653">
    <property type="term" value="P:anatomical structure morphogenesis"/>
    <property type="evidence" value="ECO:0007669"/>
    <property type="project" value="TreeGrafter"/>
</dbReference>
<reference evidence="1" key="1">
    <citation type="submission" date="2014-11" db="EMBL/GenBank/DDBJ databases">
        <authorList>
            <person name="Malar M.C."/>
            <person name="Sen D."/>
            <person name="Tripathy S."/>
        </authorList>
    </citation>
    <scope>NUCLEOTIDE SEQUENCE</scope>
    <source>
        <strain evidence="1">BDU141951</strain>
    </source>
</reference>
<dbReference type="PANTHER" id="PTHR45739:SF12">
    <property type="entry name" value="CHONDROITIN SULFATE PROTEOGLYCAN 4-LIKE ISOFORM X2"/>
    <property type="match status" value="1"/>
</dbReference>
<dbReference type="PROSITE" id="PS50268">
    <property type="entry name" value="CADHERIN_2"/>
    <property type="match status" value="1"/>
</dbReference>
<dbReference type="InterPro" id="IPR010221">
    <property type="entry name" value="VCBS_dom"/>
</dbReference>
<evidence type="ECO:0000313" key="1">
    <source>
        <dbReference type="EMBL" id="NEV67949.1"/>
    </source>
</evidence>
<dbReference type="InterPro" id="IPR039005">
    <property type="entry name" value="CSPG_rpt"/>
</dbReference>
<reference evidence="1" key="3">
    <citation type="submission" date="2020-02" db="EMBL/GenBank/DDBJ databases">
        <authorList>
            <person name="Sarangi A.N."/>
            <person name="Ghosh S."/>
            <person name="Mukherjee M."/>
            <person name="Tripathy S."/>
        </authorList>
    </citation>
    <scope>NUCLEOTIDE SEQUENCE</scope>
    <source>
        <strain evidence="1">BDU141951</strain>
    </source>
</reference>
<dbReference type="NCBIfam" id="TIGR01965">
    <property type="entry name" value="VCBS_repeat"/>
    <property type="match status" value="3"/>
</dbReference>
<gene>
    <name evidence="1" type="ORF">QQ91_012580</name>
</gene>
<proteinExistence type="predicted"/>
<dbReference type="Pfam" id="PF16184">
    <property type="entry name" value="Cadherin_3"/>
    <property type="match status" value="14"/>
</dbReference>
<dbReference type="Gene3D" id="2.60.40.3440">
    <property type="match status" value="1"/>
</dbReference>
<sequence length="2488" mass="261068">MAIPIIQNNILSIEEGNTRTLSLNNLNATAGDAALDEILITVEPTSEGSLAGTFLLDGLPTLSFTLDDVDMGLVEFEHDGSNFAPSYNIIASNDGDVSAPDLAQVLFDAVNDSPDVEANALTIAEGGTVVFNLGDTVNLLVTDEEGESTAAELTYDIQSVTNGKFQKLEDGVFVDLGVGDDAFTQADVDNELIRFVHDGSELAPTYRLRVVDSGLPGEGFDKLPIGQSIRGNITFEPVNDAPTLTTNTLTLSEGDTVTITAANLAATDVEEDDATLTFTITAIAGGRFELLDAPGGSVVDVLAAPGQAPVGFTQQQVSDGLVQFVNDPATDTAPSYSVQVSDSGRVSATAAPNPDLVQTDSGAISQGDGITFAPVNDVPIVKFPNVDSALIDLAEQTQVTLSNNDLSVEDEESTAANLVYTVTDLTESPNEAAGEFLLEDVDTGESSPTLTFTQADIDAGLVSFNYFGDKQAPSFELTVTDEGGESVVIAGGEIFNFLPNNDVPQIADDLSPLALPEGEMVLITAANLSVTDEESTAAELTYTVTINNLDPDQPDSFIIDGVVELGPEVTFTQKQIDDGLVILVHGGSNFEPDLTISVTDTAVGGDANTIPVSLNIAFEPLNDLPVLEPLALSLTEGGTVPITDAVLSVSDEESGAADITYTVDAVTGGQFLRLSTEPGGEPTVATTFTQADIDAGDVIVFEHDGSNDAPTFSLAVSDGEDAIAITDADGQINFTATNDAPVLTNNTLTVPEGNPDNLVGITLTADNLLTEDEESAPEGLTYTVTIADNDAENPDFFQVDGVREIGPEVTFTQAQVNDGLVQFVHGGSNSIATLTVSVTDTFPEGEPITTPPVPLNVDFQAENDLPVVVNNRLAINESGLVIFGPNNLKVTDEETTAAADLVYTIEAVTNGDFELRDLDLGTATKLTVGQTFTQADIDGGLIQFKHDGEEAAPTYELSLVDTPLEPGGPVNEVAIASKITFENINDDPTLTANAIEIDEGGSVILTPDNLAASDPDNLASELRFNITNVQGGTFTFDGQPLVEGANFTSQDLLLKELKFTDNGDETKPAYTVTVLDPEGGVTTGDAAVTFNPVNDPPEITVNTFTIAEGGILTLNDKDTPGVVNLAATDDETAAAALVFTLSNVQGGSFVDFNAQPITEFTQSVLNQGEITFVQDGSSPVPSFDITVKDAAGETVTVAANVDFIPVNDAPEVQVSTFAVTEGETVTLSSETLLTLDDEGESGPEDLTYKITIADNDAEQPDGFEVDGVLQTGPEVTFTQAQVNDGLVKFVHGGSNTIADISATVTDAFPAEFGEPITIPVTLEIGFTATNDPLVVEKNSLTINEGQTVTLTENNLRTTDEETAPEDILYTVVATTNGSFQRRNLDPDDTATTIPVDGTFSQAEITAGLIQFKQDGAEAAPTFSLKVEDTPLAPGDETNSITFDGVIAAFENVNDAPTLTANALTVTEGGEVTVTPANLAATDPDNSQSQLRFSIGAVTGGEFFLDGALLAPEQKFTAAAIAFGELTFKDDGDEIAPTYTVTVTDQQVDGTTVAPAAVTFNKVNDDPDITINTFTITEGKRLTLNNPDTPEVINLAATDPETLAPNLLFRVSNVVGGQFFDFAAQPITEFTQALLNAGEVSFKHNGSETSPTFDITVVDADGGTFTEAGNVVSFVPINDPPVIGKAQLTVTEGATITLTGDNIAVDDPDTPSENLIITVSGLSGGSFNLVVDGVVTENVTSFTEAQVIAGQVQFVDDGDQVQPSFSVSASDGEFTSVAVPITIVEFLNINDAPTAVPDPRPGNGAAFTTDEDTAFVTGDVLANDTDVDPGDQDNLFISAIAGQAVATGDITLASGAIVSLADGGTINYNPNGAFQLALGETDTDSFSYTVSDPNGGSNTTTVTVTITGVNDAPIAKDDPIPEDEDDLALFTAPDNAPFTTRPLTDNDEDEDGDTLKVTKLNNLAAVVGIPVTLDDTDTTTATLNADGSITYTPPEIFRMLAVGETATDSFTYTIADPSGVESTATVTMLINGVNEAPTITSELVTFDTTEGNAIDLNLLTKAGITDIDLNDNPNLTISSVSDASFGTITNNGSTLTYTPGQSLIGGQVATETLTYTVSDGNGGEVDGTVNINITGINDLPIALNDSGAGFRTDEATAFTTANVLGNDFDPEFKADPSLGQLEIINVDTSNTRGLIVNRGNGTFSYDPNGAFNLLPVGRSATDQFTYTVQDEQGATATATVSITIRGLLSTFIDYEQQLQLDNPAAVAPGEFIDSLPLAQLFDESFYLSQNPDVASLVGSRFTSGYQHFVQFGINEGRNPSVLFNESFYLARHGDVRNAVATGALSSGLSHFLTRGHREGRDPSAFFDQSDYLLNNPDVSLAVAQGRLTSAFQHYILTGVDEGRVPSLALFNEQFYLRNSPDVAAAGTDPYEHFIDFGQFEGRRPSALYNEDSYLALNPDVAAAVNATPGFTGFQHYQEIGRFEGRRVFA</sequence>
<dbReference type="InterPro" id="IPR041690">
    <property type="entry name" value="Cadherin_5"/>
</dbReference>
<dbReference type="NCBIfam" id="NF012211">
    <property type="entry name" value="tand_rpt_95"/>
    <property type="match status" value="4"/>
</dbReference>
<organism evidence="1">
    <name type="scientific">Lyngbya confervoides BDU141951</name>
    <dbReference type="NCBI Taxonomy" id="1574623"/>
    <lineage>
        <taxon>Bacteria</taxon>
        <taxon>Bacillati</taxon>
        <taxon>Cyanobacteriota</taxon>
        <taxon>Cyanophyceae</taxon>
        <taxon>Oscillatoriophycideae</taxon>
        <taxon>Oscillatoriales</taxon>
        <taxon>Microcoleaceae</taxon>
        <taxon>Lyngbya</taxon>
    </lineage>
</organism>
<dbReference type="Pfam" id="PF17963">
    <property type="entry name" value="Big_9"/>
    <property type="match status" value="3"/>
</dbReference>
<dbReference type="InterPro" id="IPR002126">
    <property type="entry name" value="Cadherin-like_dom"/>
</dbReference>
<dbReference type="Pfam" id="PF17892">
    <property type="entry name" value="Cadherin_5"/>
    <property type="match status" value="1"/>
</dbReference>
<reference evidence="1" key="2">
    <citation type="journal article" date="2015" name="Genome Announc.">
        <title>Draft Genome Sequence of Filamentous Marine Cyanobacterium Lyngbya confervoides Strain BDU141951.</title>
        <authorList>
            <person name="Chandrababunaidu M.M."/>
            <person name="Sen D."/>
            <person name="Tripathy S."/>
        </authorList>
    </citation>
    <scope>NUCLEOTIDE SEQUENCE</scope>
    <source>
        <strain evidence="1">BDU141951</strain>
    </source>
</reference>
<dbReference type="GO" id="GO:0005509">
    <property type="term" value="F:calcium ion binding"/>
    <property type="evidence" value="ECO:0007669"/>
    <property type="project" value="InterPro"/>
</dbReference>
<dbReference type="EMBL" id="JTHE02000003">
    <property type="protein sequence ID" value="NEV67949.1"/>
    <property type="molecule type" value="Genomic_DNA"/>
</dbReference>
<accession>A0A0C1Y3V6</accession>
<dbReference type="GO" id="GO:0016020">
    <property type="term" value="C:membrane"/>
    <property type="evidence" value="ECO:0007669"/>
    <property type="project" value="InterPro"/>
</dbReference>
<dbReference type="InterPro" id="IPR051561">
    <property type="entry name" value="FRAS1_ECM"/>
</dbReference>